<dbReference type="InterPro" id="IPR046357">
    <property type="entry name" value="PPIase_dom_sf"/>
</dbReference>
<evidence type="ECO:0000256" key="1">
    <source>
        <dbReference type="ARBA" id="ARBA00004382"/>
    </source>
</evidence>
<comment type="similarity">
    <text evidence="8">Belongs to the PpiD chaperone family.</text>
</comment>
<keyword evidence="7" id="KW-0143">Chaperone</keyword>
<organism evidence="12">
    <name type="scientific">marine metagenome</name>
    <dbReference type="NCBI Taxonomy" id="408172"/>
    <lineage>
        <taxon>unclassified sequences</taxon>
        <taxon>metagenomes</taxon>
        <taxon>ecological metagenomes</taxon>
    </lineage>
</organism>
<gene>
    <name evidence="12" type="ORF">METZ01_LOCUS37119</name>
</gene>
<reference evidence="12" key="1">
    <citation type="submission" date="2018-05" db="EMBL/GenBank/DDBJ databases">
        <authorList>
            <person name="Lanie J.A."/>
            <person name="Ng W.-L."/>
            <person name="Kazmierczak K.M."/>
            <person name="Andrzejewski T.M."/>
            <person name="Davidsen T.M."/>
            <person name="Wayne K.J."/>
            <person name="Tettelin H."/>
            <person name="Glass J.I."/>
            <person name="Rusch D."/>
            <person name="Podicherti R."/>
            <person name="Tsui H.-C.T."/>
            <person name="Winkler M.E."/>
        </authorList>
    </citation>
    <scope>NUCLEOTIDE SEQUENCE</scope>
</reference>
<dbReference type="Gene3D" id="3.10.50.40">
    <property type="match status" value="1"/>
</dbReference>
<dbReference type="GO" id="GO:0003755">
    <property type="term" value="F:peptidyl-prolyl cis-trans isomerase activity"/>
    <property type="evidence" value="ECO:0007669"/>
    <property type="project" value="InterPro"/>
</dbReference>
<dbReference type="PANTHER" id="PTHR47529:SF1">
    <property type="entry name" value="PERIPLASMIC CHAPERONE PPID"/>
    <property type="match status" value="1"/>
</dbReference>
<keyword evidence="2" id="KW-1003">Cell membrane</keyword>
<dbReference type="Gene3D" id="1.10.4030.10">
    <property type="entry name" value="Porin chaperone SurA, peptide-binding domain"/>
    <property type="match status" value="1"/>
</dbReference>
<protein>
    <recommendedName>
        <fullName evidence="9">Periplasmic chaperone PpiD</fullName>
    </recommendedName>
    <alternativeName>
        <fullName evidence="10">Periplasmic folding chaperone</fullName>
    </alternativeName>
</protein>
<evidence type="ECO:0000256" key="2">
    <source>
        <dbReference type="ARBA" id="ARBA00022475"/>
    </source>
</evidence>
<dbReference type="InterPro" id="IPR000297">
    <property type="entry name" value="PPIase_PpiC"/>
</dbReference>
<feature type="domain" description="PpiC" evidence="11">
    <location>
        <begin position="234"/>
        <end position="334"/>
    </location>
</feature>
<dbReference type="PROSITE" id="PS50198">
    <property type="entry name" value="PPIC_PPIASE_2"/>
    <property type="match status" value="1"/>
</dbReference>
<evidence type="ECO:0000256" key="8">
    <source>
        <dbReference type="ARBA" id="ARBA00038408"/>
    </source>
</evidence>
<keyword evidence="6" id="KW-0472">Membrane</keyword>
<evidence type="ECO:0000256" key="9">
    <source>
        <dbReference type="ARBA" id="ARBA00040743"/>
    </source>
</evidence>
<evidence type="ECO:0000259" key="11">
    <source>
        <dbReference type="PROSITE" id="PS50198"/>
    </source>
</evidence>
<sequence length="609" mass="67050">MMRQMRDATKPIMLVTAFAFVALMVFQWGMDASGRSSGGLGEIGRVNSDAVMYAEYMAAYRNLYDEIQASQEEPISSQQNTEIEDAAFDEVVNQLLIRQELRRRGIGVSDLEISQAALLSPPGELRPQFTDEEGQFDFNGYQIFLATLPPEQLLLLEAYYRDVIPRGKLLRQVSAGIYLSDAELWQLWNDQNEQVEVRYLAFDPANRYEDGQFSIPDSDIEDYYRDQQEEFEVPARAAVKVVVLDKTPTTADTAASGERAAEIRQELLDGADFAETAQQASADQGSAQLGGELGVFPKGRMTGAFDSTVFSTPAGELTDPIQTAFGFHVIEIQERWGQDSAQARHILVPIERTDESEIALLTLADSIEDLGESMVMEDVGTTASVSVQTVDISQNFPFLVGAGQISEGADWVFEEASAGDISPVFETAQAFYMLELVSSEPEGVLPLEQARAAIESTLLFESKMSQARIDGQAAVARIRSGETLEDIAADLGLEIRDTGLFSRSSFVPGLGRQNTAIGAAFGLRSGEVSEVVTTPTNAFILDLVGYVPADSAAWISQRVEQRQTQVLILQQQRLQEWIDALRTAARIVDRRDEVLAPADEDVVQLPMVF</sequence>
<dbReference type="InterPro" id="IPR027304">
    <property type="entry name" value="Trigger_fact/SurA_dom_sf"/>
</dbReference>
<dbReference type="Pfam" id="PF13623">
    <property type="entry name" value="SurA_N_2"/>
    <property type="match status" value="1"/>
</dbReference>
<evidence type="ECO:0000313" key="12">
    <source>
        <dbReference type="EMBL" id="SUZ84265.1"/>
    </source>
</evidence>
<accession>A0A381QXW8</accession>
<dbReference type="GO" id="GO:0005886">
    <property type="term" value="C:plasma membrane"/>
    <property type="evidence" value="ECO:0007669"/>
    <property type="project" value="UniProtKB-SubCell"/>
</dbReference>
<name>A0A381QXW8_9ZZZZ</name>
<dbReference type="AlphaFoldDB" id="A0A381QXW8"/>
<dbReference type="SUPFAM" id="SSF109998">
    <property type="entry name" value="Triger factor/SurA peptide-binding domain-like"/>
    <property type="match status" value="1"/>
</dbReference>
<keyword evidence="5" id="KW-1133">Transmembrane helix</keyword>
<dbReference type="SUPFAM" id="SSF54534">
    <property type="entry name" value="FKBP-like"/>
    <property type="match status" value="1"/>
</dbReference>
<comment type="subcellular location">
    <subcellularLocation>
        <location evidence="1">Cell inner membrane</location>
        <topology evidence="1">Single-pass type II membrane protein</topology>
        <orientation evidence="1">Periplasmic side</orientation>
    </subcellularLocation>
</comment>
<proteinExistence type="inferred from homology"/>
<keyword evidence="4" id="KW-0812">Transmembrane</keyword>
<evidence type="ECO:0000256" key="10">
    <source>
        <dbReference type="ARBA" id="ARBA00042775"/>
    </source>
</evidence>
<evidence type="ECO:0000256" key="6">
    <source>
        <dbReference type="ARBA" id="ARBA00023136"/>
    </source>
</evidence>
<dbReference type="InterPro" id="IPR052029">
    <property type="entry name" value="PpiD_chaperone"/>
</dbReference>
<dbReference type="EMBL" id="UINC01001587">
    <property type="protein sequence ID" value="SUZ84265.1"/>
    <property type="molecule type" value="Genomic_DNA"/>
</dbReference>
<evidence type="ECO:0000256" key="7">
    <source>
        <dbReference type="ARBA" id="ARBA00023186"/>
    </source>
</evidence>
<evidence type="ECO:0000256" key="3">
    <source>
        <dbReference type="ARBA" id="ARBA00022519"/>
    </source>
</evidence>
<dbReference type="Pfam" id="PF13616">
    <property type="entry name" value="Rotamase_3"/>
    <property type="match status" value="1"/>
</dbReference>
<evidence type="ECO:0000256" key="4">
    <source>
        <dbReference type="ARBA" id="ARBA00022692"/>
    </source>
</evidence>
<dbReference type="PANTHER" id="PTHR47529">
    <property type="entry name" value="PEPTIDYL-PROLYL CIS-TRANS ISOMERASE D"/>
    <property type="match status" value="1"/>
</dbReference>
<keyword evidence="3" id="KW-0997">Cell inner membrane</keyword>
<evidence type="ECO:0000256" key="5">
    <source>
        <dbReference type="ARBA" id="ARBA00022989"/>
    </source>
</evidence>